<dbReference type="GO" id="GO:0080129">
    <property type="term" value="P:proteasome core complex assembly"/>
    <property type="evidence" value="ECO:0007669"/>
    <property type="project" value="TreeGrafter"/>
</dbReference>
<dbReference type="PANTHER" id="PTHR15069">
    <property type="entry name" value="PROTEASOME ASSEMBLY CHAPERONE 1"/>
    <property type="match status" value="1"/>
</dbReference>
<dbReference type="AlphaFoldDB" id="F0WR83"/>
<protein>
    <recommendedName>
        <fullName evidence="2">Proteasome assembly chaperone 1</fullName>
    </recommendedName>
</protein>
<accession>F0WR83</accession>
<dbReference type="InterPro" id="IPR016565">
    <property type="entry name" value="Proteasome_assmbl_chp_1"/>
</dbReference>
<dbReference type="EMBL" id="FR824254">
    <property type="protein sequence ID" value="CCA23844.1"/>
    <property type="molecule type" value="Genomic_DNA"/>
</dbReference>
<dbReference type="GO" id="GO:0005783">
    <property type="term" value="C:endoplasmic reticulum"/>
    <property type="evidence" value="ECO:0007669"/>
    <property type="project" value="InterPro"/>
</dbReference>
<evidence type="ECO:0000256" key="1">
    <source>
        <dbReference type="ARBA" id="ARBA00005261"/>
    </source>
</evidence>
<name>F0WR83_9STRA</name>
<comment type="similarity">
    <text evidence="1">Belongs to the PSMG1 family.</text>
</comment>
<sequence>MAISLRFPEEAILSSRAFDVTEELDFLNDKNFQETPHFDTSKAFVRWNCQLRGTHSKKIVNSKLIVKTLLVAAPGSAQQCMQTIVTCGEWNAIGAIVVTNLIPTHIQLKDPTLTCGCTIYSPHSVNDDAFGDLIVIICAQKVPNDATCVWRKALENHFQCEEIICLDSQLRTIYSTPHENLNDTAVLKTLSSSATKRDDLHRITASFPIFHTPQFVTGVSAALLTHGEMNDCCVRLYICTHSASTTKEECVRCFLPILPFLNLTSYQHPIQALRVQESLNLLYI</sequence>
<keyword evidence="3" id="KW-0143">Chaperone</keyword>
<dbReference type="GO" id="GO:0070628">
    <property type="term" value="F:proteasome binding"/>
    <property type="evidence" value="ECO:0007669"/>
    <property type="project" value="TreeGrafter"/>
</dbReference>
<dbReference type="HOGENOM" id="CLU_1024747_0_0_1"/>
<evidence type="ECO:0000313" key="4">
    <source>
        <dbReference type="EMBL" id="CCA23844.1"/>
    </source>
</evidence>
<organism evidence="4">
    <name type="scientific">Albugo laibachii Nc14</name>
    <dbReference type="NCBI Taxonomy" id="890382"/>
    <lineage>
        <taxon>Eukaryota</taxon>
        <taxon>Sar</taxon>
        <taxon>Stramenopiles</taxon>
        <taxon>Oomycota</taxon>
        <taxon>Peronosporomycetes</taxon>
        <taxon>Albuginales</taxon>
        <taxon>Albuginaceae</taxon>
        <taxon>Albugo</taxon>
    </lineage>
</organism>
<reference evidence="4" key="1">
    <citation type="journal article" date="2011" name="PLoS Biol.">
        <title>Gene gain and loss during evolution of obligate parasitism in the white rust pathogen of Arabidopsis thaliana.</title>
        <authorList>
            <person name="Kemen E."/>
            <person name="Gardiner A."/>
            <person name="Schultz-Larsen T."/>
            <person name="Kemen A.C."/>
            <person name="Balmuth A.L."/>
            <person name="Robert-Seilaniantz A."/>
            <person name="Bailey K."/>
            <person name="Holub E."/>
            <person name="Studholme D.J."/>
            <person name="Maclean D."/>
            <person name="Jones J.D."/>
        </authorList>
    </citation>
    <scope>NUCLEOTIDE SEQUENCE</scope>
</reference>
<gene>
    <name evidence="4" type="primary">AlNc14C209G8890</name>
    <name evidence="4" type="ORF">ALNC14_099880</name>
</gene>
<proteinExistence type="inferred from homology"/>
<evidence type="ECO:0000256" key="2">
    <source>
        <dbReference type="ARBA" id="ARBA00019180"/>
    </source>
</evidence>
<evidence type="ECO:0000256" key="3">
    <source>
        <dbReference type="ARBA" id="ARBA00023186"/>
    </source>
</evidence>
<reference evidence="4" key="2">
    <citation type="submission" date="2011-02" db="EMBL/GenBank/DDBJ databases">
        <authorList>
            <person name="MacLean D."/>
        </authorList>
    </citation>
    <scope>NUCLEOTIDE SEQUENCE</scope>
</reference>
<dbReference type="PANTHER" id="PTHR15069:SF1">
    <property type="entry name" value="PROTEASOME ASSEMBLY CHAPERONE 1"/>
    <property type="match status" value="1"/>
</dbReference>